<dbReference type="GO" id="GO:0005524">
    <property type="term" value="F:ATP binding"/>
    <property type="evidence" value="ECO:0007669"/>
    <property type="project" value="UniProtKB-KW"/>
</dbReference>
<evidence type="ECO:0000256" key="2">
    <source>
        <dbReference type="ARBA" id="ARBA00022840"/>
    </source>
</evidence>
<dbReference type="SUPFAM" id="SSF53254">
    <property type="entry name" value="Phosphoglycerate mutase-like"/>
    <property type="match status" value="1"/>
</dbReference>
<dbReference type="GO" id="GO:0003873">
    <property type="term" value="F:6-phosphofructo-2-kinase activity"/>
    <property type="evidence" value="ECO:0007669"/>
    <property type="project" value="InterPro"/>
</dbReference>
<evidence type="ECO:0000256" key="1">
    <source>
        <dbReference type="ARBA" id="ARBA00022741"/>
    </source>
</evidence>
<sequence>MSSNGPTDLFNMESPTMNAGNHMARTRRRWSSTSKDKRPKLTEMTDGVHEEVETDFISPGQLYSTESGRLFHAGKILIVLVGLPATSKTLLSVAITRYTKWLGVRTSSFHVSEYRRKMTACEDHNNFPTDYFSAKPKTSEGRSKRKQILDKVLDDMLQFFNRDKGQLAVYDALNILVEERVQLDKIFSKMNTKVLFIESVMTDADMIKHNVDMASRSADYVGWSQEAAVSDFMHRLKVNKQLYEEMTPKEQLSYVKYINFGERLIVNNNHFGYLINKIVFFLMNLRDKKGCVYFARCGTSDNDNYIDDELLNSEGTAYSKTLTDLVVKLVNERRAAQATSYPPSMEHATTPSAGSPTKTIGSIGGIENIISPGPSSRSMSPSLSPLLTTHASLKRTESTGNASVRQPVSGDGGDEDSFVVWTAPRKRTFDTARFFDEKGISVRQRSQLQQLHPGVVADMTGSEIRQSYPEEYKEWLKDPYHYRFPRSESYHDLAVRMEPLLLEMERMRGDILVIGHESVLRVLYGYLMACSCSDIPRLCFSRDQVIEISFSPFENKVRRVPIVYENSSCLK</sequence>
<evidence type="ECO:0000313" key="6">
    <source>
        <dbReference type="Proteomes" id="UP000190274"/>
    </source>
</evidence>
<feature type="region of interest" description="Disordered" evidence="3">
    <location>
        <begin position="392"/>
        <end position="416"/>
    </location>
</feature>
<dbReference type="PRINTS" id="PR00991">
    <property type="entry name" value="6PFRUCTKNASE"/>
</dbReference>
<dbReference type="PANTHER" id="PTHR10606">
    <property type="entry name" value="6-PHOSPHOFRUCTO-2-KINASE/FRUCTOSE-2,6-BISPHOSPHATASE"/>
    <property type="match status" value="1"/>
</dbReference>
<keyword evidence="2" id="KW-0067">ATP-binding</keyword>
<dbReference type="GO" id="GO:0005829">
    <property type="term" value="C:cytosol"/>
    <property type="evidence" value="ECO:0007669"/>
    <property type="project" value="TreeGrafter"/>
</dbReference>
<evidence type="ECO:0000313" key="5">
    <source>
        <dbReference type="EMBL" id="SCU83315.1"/>
    </source>
</evidence>
<dbReference type="EMBL" id="LT598459">
    <property type="protein sequence ID" value="SCU83315.1"/>
    <property type="molecule type" value="Genomic_DNA"/>
</dbReference>
<feature type="region of interest" description="Disordered" evidence="3">
    <location>
        <begin position="337"/>
        <end position="357"/>
    </location>
</feature>
<evidence type="ECO:0000256" key="3">
    <source>
        <dbReference type="SAM" id="MobiDB-lite"/>
    </source>
</evidence>
<dbReference type="PANTHER" id="PTHR10606:SF39">
    <property type="entry name" value="6-PHOSPHOFRUCTO-2-KINASE_FRUCTOSE-2,6-BISPHOSPHATASE YLR345W-RELATED"/>
    <property type="match status" value="1"/>
</dbReference>
<protein>
    <submittedName>
        <fullName evidence="5">LADA_0C10726g1_1</fullName>
    </submittedName>
</protein>
<dbReference type="OrthoDB" id="267323at2759"/>
<dbReference type="PIRSF" id="PIRSF000709">
    <property type="entry name" value="6PFK_2-Ptase"/>
    <property type="match status" value="1"/>
</dbReference>
<dbReference type="InterPro" id="IPR029033">
    <property type="entry name" value="His_PPase_superfam"/>
</dbReference>
<organism evidence="5 6">
    <name type="scientific">Lachancea dasiensis</name>
    <dbReference type="NCBI Taxonomy" id="1072105"/>
    <lineage>
        <taxon>Eukaryota</taxon>
        <taxon>Fungi</taxon>
        <taxon>Dikarya</taxon>
        <taxon>Ascomycota</taxon>
        <taxon>Saccharomycotina</taxon>
        <taxon>Saccharomycetes</taxon>
        <taxon>Saccharomycetales</taxon>
        <taxon>Saccharomycetaceae</taxon>
        <taxon>Lachancea</taxon>
    </lineage>
</organism>
<dbReference type="GO" id="GO:0004331">
    <property type="term" value="F:fructose-2,6-bisphosphate 2-phosphatase activity"/>
    <property type="evidence" value="ECO:0007669"/>
    <property type="project" value="TreeGrafter"/>
</dbReference>
<dbReference type="InterPro" id="IPR013078">
    <property type="entry name" value="His_Pase_superF_clade-1"/>
</dbReference>
<evidence type="ECO:0000259" key="4">
    <source>
        <dbReference type="Pfam" id="PF01591"/>
    </source>
</evidence>
<dbReference type="Pfam" id="PF01591">
    <property type="entry name" value="6PF2K"/>
    <property type="match status" value="1"/>
</dbReference>
<dbReference type="STRING" id="1266660.A0A1G4J147"/>
<dbReference type="GO" id="GO:0006003">
    <property type="term" value="P:fructose 2,6-bisphosphate metabolic process"/>
    <property type="evidence" value="ECO:0007669"/>
    <property type="project" value="InterPro"/>
</dbReference>
<dbReference type="SUPFAM" id="SSF52540">
    <property type="entry name" value="P-loop containing nucleoside triphosphate hydrolases"/>
    <property type="match status" value="1"/>
</dbReference>
<dbReference type="InterPro" id="IPR003094">
    <property type="entry name" value="6Pfruct_kin"/>
</dbReference>
<dbReference type="AlphaFoldDB" id="A0A1G4J147"/>
<reference evidence="6" key="1">
    <citation type="submission" date="2016-03" db="EMBL/GenBank/DDBJ databases">
        <authorList>
            <person name="Devillers H."/>
        </authorList>
    </citation>
    <scope>NUCLEOTIDE SEQUENCE [LARGE SCALE GENOMIC DNA]</scope>
</reference>
<dbReference type="InterPro" id="IPR027417">
    <property type="entry name" value="P-loop_NTPase"/>
</dbReference>
<proteinExistence type="predicted"/>
<keyword evidence="1" id="KW-0547">Nucleotide-binding</keyword>
<dbReference type="Gene3D" id="3.40.50.300">
    <property type="entry name" value="P-loop containing nucleotide triphosphate hydrolases"/>
    <property type="match status" value="1"/>
</dbReference>
<feature type="domain" description="6-phosphofructo-2-kinase" evidence="4">
    <location>
        <begin position="66"/>
        <end position="288"/>
    </location>
</feature>
<keyword evidence="6" id="KW-1185">Reference proteome</keyword>
<dbReference type="Pfam" id="PF00300">
    <property type="entry name" value="His_Phos_1"/>
    <property type="match status" value="1"/>
</dbReference>
<name>A0A1G4J147_9SACH</name>
<feature type="region of interest" description="Disordered" evidence="3">
    <location>
        <begin position="1"/>
        <end position="40"/>
    </location>
</feature>
<dbReference type="Proteomes" id="UP000190274">
    <property type="component" value="Chromosome C"/>
</dbReference>
<dbReference type="GO" id="GO:0006000">
    <property type="term" value="P:fructose metabolic process"/>
    <property type="evidence" value="ECO:0007669"/>
    <property type="project" value="InterPro"/>
</dbReference>
<dbReference type="InterPro" id="IPR013079">
    <property type="entry name" value="6Phosfructo_kin"/>
</dbReference>
<accession>A0A1G4J147</accession>
<gene>
    <name evidence="5" type="ORF">LADA_0C10726G</name>
</gene>
<dbReference type="Gene3D" id="3.40.50.1240">
    <property type="entry name" value="Phosphoglycerate mutase-like"/>
    <property type="match status" value="1"/>
</dbReference>